<dbReference type="PRINTS" id="PR00599">
    <property type="entry name" value="MAPEPTIDASE"/>
</dbReference>
<dbReference type="Gene3D" id="3.90.230.10">
    <property type="entry name" value="Creatinase/methionine aminopeptidase superfamily"/>
    <property type="match status" value="1"/>
</dbReference>
<keyword evidence="3 6" id="KW-0645">Protease</keyword>
<organism evidence="9 10">
    <name type="scientific">Candidatus Enterousia avistercoris</name>
    <dbReference type="NCBI Taxonomy" id="2840788"/>
    <lineage>
        <taxon>Bacteria</taxon>
        <taxon>Pseudomonadati</taxon>
        <taxon>Pseudomonadota</taxon>
        <taxon>Alphaproteobacteria</taxon>
        <taxon>Candidatus Enterousia</taxon>
    </lineage>
</organism>
<feature type="binding site" evidence="6">
    <location>
        <position position="235"/>
    </location>
    <ligand>
        <name>a divalent metal cation</name>
        <dbReference type="ChEBI" id="CHEBI:60240"/>
        <label>2</label>
        <note>catalytic</note>
    </ligand>
</feature>
<evidence type="ECO:0000256" key="6">
    <source>
        <dbReference type="HAMAP-Rule" id="MF_01974"/>
    </source>
</evidence>
<evidence type="ECO:0000259" key="8">
    <source>
        <dbReference type="Pfam" id="PF00557"/>
    </source>
</evidence>
<evidence type="ECO:0000256" key="7">
    <source>
        <dbReference type="RuleBase" id="RU003653"/>
    </source>
</evidence>
<name>A0A9D9DFZ4_9PROT</name>
<protein>
    <recommendedName>
        <fullName evidence="6 7">Methionine aminopeptidase</fullName>
        <shortName evidence="6">MAP</shortName>
        <shortName evidence="6">MetAP</shortName>
        <ecNumber evidence="6 7">3.4.11.18</ecNumber>
    </recommendedName>
    <alternativeName>
        <fullName evidence="6">Peptidase M</fullName>
    </alternativeName>
</protein>
<feature type="binding site" evidence="6">
    <location>
        <position position="204"/>
    </location>
    <ligand>
        <name>a divalent metal cation</name>
        <dbReference type="ChEBI" id="CHEBI:60240"/>
        <label>2</label>
        <note>catalytic</note>
    </ligand>
</feature>
<feature type="binding site" evidence="6">
    <location>
        <position position="177"/>
    </location>
    <ligand>
        <name>substrate</name>
    </ligand>
</feature>
<comment type="similarity">
    <text evidence="6">Belongs to the peptidase M24A family. Methionine aminopeptidase type 1 subfamily.</text>
</comment>
<feature type="binding site" evidence="6">
    <location>
        <position position="107"/>
    </location>
    <ligand>
        <name>a divalent metal cation</name>
        <dbReference type="ChEBI" id="CHEBI:60240"/>
        <label>2</label>
        <note>catalytic</note>
    </ligand>
</feature>
<comment type="cofactor">
    <cofactor evidence="6">
        <name>Co(2+)</name>
        <dbReference type="ChEBI" id="CHEBI:48828"/>
    </cofactor>
    <cofactor evidence="6">
        <name>Zn(2+)</name>
        <dbReference type="ChEBI" id="CHEBI:29105"/>
    </cofactor>
    <cofactor evidence="6">
        <name>Mn(2+)</name>
        <dbReference type="ChEBI" id="CHEBI:29035"/>
    </cofactor>
    <cofactor evidence="6">
        <name>Fe(2+)</name>
        <dbReference type="ChEBI" id="CHEBI:29033"/>
    </cofactor>
    <text evidence="6">Binds 2 divalent metal cations per subunit. Has a high-affinity and a low affinity metal-binding site. The true nature of the physiological cofactor is under debate. The enzyme is active with cobalt, zinc, manganese or divalent iron ions. Most likely, methionine aminopeptidases function as mononuclear Fe(2+)-metalloproteases under physiological conditions, and the catalytically relevant metal-binding site has been assigned to the histidine-containing high-affinity site.</text>
</comment>
<dbReference type="EMBL" id="JADINC010000049">
    <property type="protein sequence ID" value="MBO8425440.1"/>
    <property type="molecule type" value="Genomic_DNA"/>
</dbReference>
<dbReference type="GO" id="GO:0006508">
    <property type="term" value="P:proteolysis"/>
    <property type="evidence" value="ECO:0007669"/>
    <property type="project" value="UniProtKB-KW"/>
</dbReference>
<dbReference type="GO" id="GO:0046872">
    <property type="term" value="F:metal ion binding"/>
    <property type="evidence" value="ECO:0007669"/>
    <property type="project" value="UniProtKB-UniRule"/>
</dbReference>
<dbReference type="SUPFAM" id="SSF55920">
    <property type="entry name" value="Creatinase/aminopeptidase"/>
    <property type="match status" value="1"/>
</dbReference>
<proteinExistence type="inferred from homology"/>
<comment type="function">
    <text evidence="1 6">Removes the N-terminal methionine from nascent proteins. The N-terminal methionine is often cleaved when the second residue in the primary sequence is small and uncharged (Met-Ala-, Cys, Gly, Pro, Ser, Thr, or Val). Requires deformylation of the N(alpha)-formylated initiator methionine before it can be hydrolyzed.</text>
</comment>
<sequence>MLSSVYAPKDFKRLRVVGDIVARCFDHIAPHIRAGISTGEIDRMVAEFLRANGARSSDLGYQGYPKSICTSVNDVIVHGIPSDDVILHDGDIVNVDLTAQFKGFHGDASRMFMIGNVAPRARELVQTCQDALNAAISICAPGVPLSEIGKTIESVVLPHGFSISRDFVGHGIGKVMHDDPQIYHFYDKRWDKVKMVPGLVFTIEPMINMGRPECRIDADGWTARTVDGGWSAQWEHTLGITEDGVIIFTEKIIP</sequence>
<evidence type="ECO:0000313" key="10">
    <source>
        <dbReference type="Proteomes" id="UP000823630"/>
    </source>
</evidence>
<dbReference type="PANTHER" id="PTHR43330">
    <property type="entry name" value="METHIONINE AMINOPEPTIDASE"/>
    <property type="match status" value="1"/>
</dbReference>
<dbReference type="EC" id="3.4.11.18" evidence="6 7"/>
<feature type="binding site" evidence="6">
    <location>
        <position position="235"/>
    </location>
    <ligand>
        <name>a divalent metal cation</name>
        <dbReference type="ChEBI" id="CHEBI:60240"/>
        <label>1</label>
    </ligand>
</feature>
<accession>A0A9D9DFZ4</accession>
<evidence type="ECO:0000256" key="1">
    <source>
        <dbReference type="ARBA" id="ARBA00002521"/>
    </source>
</evidence>
<feature type="binding site" evidence="6">
    <location>
        <position position="170"/>
    </location>
    <ligand>
        <name>a divalent metal cation</name>
        <dbReference type="ChEBI" id="CHEBI:60240"/>
        <label>2</label>
        <note>catalytic</note>
    </ligand>
</feature>
<dbReference type="PANTHER" id="PTHR43330:SF27">
    <property type="entry name" value="METHIONINE AMINOPEPTIDASE"/>
    <property type="match status" value="1"/>
</dbReference>
<keyword evidence="2 6" id="KW-0031">Aminopeptidase</keyword>
<gene>
    <name evidence="6 9" type="primary">map</name>
    <name evidence="9" type="ORF">IAC69_03095</name>
</gene>
<feature type="binding site" evidence="6">
    <location>
        <position position="96"/>
    </location>
    <ligand>
        <name>a divalent metal cation</name>
        <dbReference type="ChEBI" id="CHEBI:60240"/>
        <label>1</label>
    </ligand>
</feature>
<dbReference type="HAMAP" id="MF_01974">
    <property type="entry name" value="MetAP_1"/>
    <property type="match status" value="1"/>
</dbReference>
<dbReference type="PROSITE" id="PS00680">
    <property type="entry name" value="MAP_1"/>
    <property type="match status" value="1"/>
</dbReference>
<evidence type="ECO:0000256" key="5">
    <source>
        <dbReference type="ARBA" id="ARBA00022801"/>
    </source>
</evidence>
<dbReference type="NCBIfam" id="TIGR00500">
    <property type="entry name" value="met_pdase_I"/>
    <property type="match status" value="1"/>
</dbReference>
<dbReference type="InterPro" id="IPR002467">
    <property type="entry name" value="Pept_M24A_MAP1"/>
</dbReference>
<dbReference type="Proteomes" id="UP000823630">
    <property type="component" value="Unassembled WGS sequence"/>
</dbReference>
<evidence type="ECO:0000256" key="3">
    <source>
        <dbReference type="ARBA" id="ARBA00022670"/>
    </source>
</evidence>
<dbReference type="InterPro" id="IPR036005">
    <property type="entry name" value="Creatinase/aminopeptidase-like"/>
</dbReference>
<feature type="domain" description="Peptidase M24" evidence="8">
    <location>
        <begin position="13"/>
        <end position="242"/>
    </location>
</feature>
<dbReference type="AlphaFoldDB" id="A0A9D9DFZ4"/>
<comment type="catalytic activity">
    <reaction evidence="6 7">
        <text>Release of N-terminal amino acids, preferentially methionine, from peptides and arylamides.</text>
        <dbReference type="EC" id="3.4.11.18"/>
    </reaction>
</comment>
<feature type="binding site" evidence="6">
    <location>
        <position position="107"/>
    </location>
    <ligand>
        <name>a divalent metal cation</name>
        <dbReference type="ChEBI" id="CHEBI:60240"/>
        <label>1</label>
    </ligand>
</feature>
<evidence type="ECO:0000256" key="2">
    <source>
        <dbReference type="ARBA" id="ARBA00022438"/>
    </source>
</evidence>
<evidence type="ECO:0000313" key="9">
    <source>
        <dbReference type="EMBL" id="MBO8425440.1"/>
    </source>
</evidence>
<dbReference type="InterPro" id="IPR001714">
    <property type="entry name" value="Pept_M24_MAP"/>
</dbReference>
<keyword evidence="4 6" id="KW-0479">Metal-binding</keyword>
<evidence type="ECO:0000256" key="4">
    <source>
        <dbReference type="ARBA" id="ARBA00022723"/>
    </source>
</evidence>
<reference evidence="9" key="1">
    <citation type="submission" date="2020-10" db="EMBL/GenBank/DDBJ databases">
        <authorList>
            <person name="Gilroy R."/>
        </authorList>
    </citation>
    <scope>NUCLEOTIDE SEQUENCE</scope>
    <source>
        <strain evidence="9">8207</strain>
    </source>
</reference>
<dbReference type="GO" id="GO:0070006">
    <property type="term" value="F:metalloaminopeptidase activity"/>
    <property type="evidence" value="ECO:0007669"/>
    <property type="project" value="UniProtKB-UniRule"/>
</dbReference>
<feature type="binding site" evidence="6">
    <location>
        <position position="78"/>
    </location>
    <ligand>
        <name>substrate</name>
    </ligand>
</feature>
<keyword evidence="5 6" id="KW-0378">Hydrolase</keyword>
<comment type="caution">
    <text evidence="9">The sequence shown here is derived from an EMBL/GenBank/DDBJ whole genome shotgun (WGS) entry which is preliminary data.</text>
</comment>
<comment type="subunit">
    <text evidence="6">Monomer.</text>
</comment>
<reference evidence="9" key="2">
    <citation type="journal article" date="2021" name="PeerJ">
        <title>Extensive microbial diversity within the chicken gut microbiome revealed by metagenomics and culture.</title>
        <authorList>
            <person name="Gilroy R."/>
            <person name="Ravi A."/>
            <person name="Getino M."/>
            <person name="Pursley I."/>
            <person name="Horton D.L."/>
            <person name="Alikhan N.F."/>
            <person name="Baker D."/>
            <person name="Gharbi K."/>
            <person name="Hall N."/>
            <person name="Watson M."/>
            <person name="Adriaenssens E.M."/>
            <person name="Foster-Nyarko E."/>
            <person name="Jarju S."/>
            <person name="Secka A."/>
            <person name="Antonio M."/>
            <person name="Oren A."/>
            <person name="Chaudhuri R.R."/>
            <person name="La Ragione R."/>
            <person name="Hildebrand F."/>
            <person name="Pallen M.J."/>
        </authorList>
    </citation>
    <scope>NUCLEOTIDE SEQUENCE</scope>
    <source>
        <strain evidence="9">8207</strain>
    </source>
</reference>
<dbReference type="Pfam" id="PF00557">
    <property type="entry name" value="Peptidase_M24"/>
    <property type="match status" value="1"/>
</dbReference>
<dbReference type="InterPro" id="IPR000994">
    <property type="entry name" value="Pept_M24"/>
</dbReference>
<dbReference type="CDD" id="cd01086">
    <property type="entry name" value="MetAP1"/>
    <property type="match status" value="1"/>
</dbReference>
<dbReference type="GO" id="GO:0005829">
    <property type="term" value="C:cytosol"/>
    <property type="evidence" value="ECO:0007669"/>
    <property type="project" value="TreeGrafter"/>
</dbReference>
<dbReference type="GO" id="GO:0004239">
    <property type="term" value="F:initiator methionyl aminopeptidase activity"/>
    <property type="evidence" value="ECO:0007669"/>
    <property type="project" value="UniProtKB-UniRule"/>
</dbReference>